<feature type="non-terminal residue" evidence="1">
    <location>
        <position position="1"/>
    </location>
</feature>
<proteinExistence type="predicted"/>
<sequence>LKQQNLPGEEKPRTVSYQVLSILIEEPITEERSRGRSKETIVSHVTVVVLFEPVFPDMLTVHAGKWDEEKSYQSVDLQGDPMVKEENVNKSNETRTQSYSFITGVRSSTTPIPVTKADLTQAASDYGVIGRERKALESIVQSELAFALQYPEAELRTLHTTAWNRVDASRLPSPSRASTSTGDLRMNWTELGRAFIVINMPEVEADGIKIIKEYEDCQTNGKIR</sequence>
<organism evidence="1 2">
    <name type="scientific">Opisthorchis viverrini</name>
    <name type="common">Southeast Asian liver fluke</name>
    <dbReference type="NCBI Taxonomy" id="6198"/>
    <lineage>
        <taxon>Eukaryota</taxon>
        <taxon>Metazoa</taxon>
        <taxon>Spiralia</taxon>
        <taxon>Lophotrochozoa</taxon>
        <taxon>Platyhelminthes</taxon>
        <taxon>Trematoda</taxon>
        <taxon>Digenea</taxon>
        <taxon>Opisthorchiida</taxon>
        <taxon>Opisthorchiata</taxon>
        <taxon>Opisthorchiidae</taxon>
        <taxon>Opisthorchis</taxon>
    </lineage>
</organism>
<accession>A0A1S8WJF3</accession>
<gene>
    <name evidence="1" type="ORF">X801_09638</name>
</gene>
<protein>
    <submittedName>
        <fullName evidence="1">Uncharacterized protein</fullName>
    </submittedName>
</protein>
<dbReference type="EMBL" id="KV906549">
    <property type="protein sequence ID" value="OON14576.1"/>
    <property type="molecule type" value="Genomic_DNA"/>
</dbReference>
<keyword evidence="2" id="KW-1185">Reference proteome</keyword>
<evidence type="ECO:0000313" key="1">
    <source>
        <dbReference type="EMBL" id="OON14576.1"/>
    </source>
</evidence>
<evidence type="ECO:0000313" key="2">
    <source>
        <dbReference type="Proteomes" id="UP000243686"/>
    </source>
</evidence>
<reference evidence="1 2" key="1">
    <citation type="submission" date="2015-03" db="EMBL/GenBank/DDBJ databases">
        <title>Draft genome of the nematode, Opisthorchis viverrini.</title>
        <authorList>
            <person name="Mitreva M."/>
        </authorList>
    </citation>
    <scope>NUCLEOTIDE SEQUENCE [LARGE SCALE GENOMIC DNA]</scope>
    <source>
        <strain evidence="1">Khon Kaen</strain>
    </source>
</reference>
<dbReference type="Proteomes" id="UP000243686">
    <property type="component" value="Unassembled WGS sequence"/>
</dbReference>
<feature type="non-terminal residue" evidence="1">
    <location>
        <position position="224"/>
    </location>
</feature>
<dbReference type="AlphaFoldDB" id="A0A1S8WJF3"/>
<name>A0A1S8WJF3_OPIVI</name>